<comment type="caution">
    <text evidence="1">The sequence shown here is derived from an EMBL/GenBank/DDBJ whole genome shotgun (WGS) entry which is preliminary data.</text>
</comment>
<protein>
    <submittedName>
        <fullName evidence="1">Uncharacterized protein</fullName>
    </submittedName>
</protein>
<dbReference type="Proteomes" id="UP000272474">
    <property type="component" value="Unassembled WGS sequence"/>
</dbReference>
<dbReference type="EMBL" id="RBAL01000009">
    <property type="protein sequence ID" value="RKN40814.1"/>
    <property type="molecule type" value="Genomic_DNA"/>
</dbReference>
<dbReference type="OrthoDB" id="4256231at2"/>
<name>A0A3A9YYM8_9ACTN</name>
<keyword evidence="2" id="KW-1185">Reference proteome</keyword>
<evidence type="ECO:0000313" key="2">
    <source>
        <dbReference type="Proteomes" id="UP000272474"/>
    </source>
</evidence>
<organism evidence="1 2">
    <name type="scientific">Streptomyces hoynatensis</name>
    <dbReference type="NCBI Taxonomy" id="1141874"/>
    <lineage>
        <taxon>Bacteria</taxon>
        <taxon>Bacillati</taxon>
        <taxon>Actinomycetota</taxon>
        <taxon>Actinomycetes</taxon>
        <taxon>Kitasatosporales</taxon>
        <taxon>Streptomycetaceae</taxon>
        <taxon>Streptomyces</taxon>
    </lineage>
</organism>
<dbReference type="AlphaFoldDB" id="A0A3A9YYM8"/>
<sequence length="102" mass="10739">MNLFTSLMRTVVPIVAGLILGAAARMRLDLDDATVATEVTAALTMGYYAAFRLLEQWAGRLGAGWLRTAAGIALGWARPPQYPAPAGDPLAAALARDQVAAR</sequence>
<accession>A0A3A9YYM8</accession>
<evidence type="ECO:0000313" key="1">
    <source>
        <dbReference type="EMBL" id="RKN40814.1"/>
    </source>
</evidence>
<reference evidence="1 2" key="1">
    <citation type="journal article" date="2014" name="Int. J. Syst. Evol. Microbiol.">
        <title>Streptomyces hoynatensis sp. nov., isolated from deep marine sediment.</title>
        <authorList>
            <person name="Veyisoglu A."/>
            <person name="Sahin N."/>
        </authorList>
    </citation>
    <scope>NUCLEOTIDE SEQUENCE [LARGE SCALE GENOMIC DNA]</scope>
    <source>
        <strain evidence="1 2">KCTC 29097</strain>
    </source>
</reference>
<dbReference type="RefSeq" id="WP_120680636.1">
    <property type="nucleotide sequence ID" value="NZ_RBAL01000009.1"/>
</dbReference>
<gene>
    <name evidence="1" type="ORF">D7294_17170</name>
</gene>
<proteinExistence type="predicted"/>